<evidence type="ECO:0000313" key="2">
    <source>
        <dbReference type="EMBL" id="KAJ7772403.1"/>
    </source>
</evidence>
<proteinExistence type="predicted"/>
<feature type="region of interest" description="Disordered" evidence="1">
    <location>
        <begin position="274"/>
        <end position="312"/>
    </location>
</feature>
<dbReference type="AlphaFoldDB" id="A0AAD7JX71"/>
<feature type="region of interest" description="Disordered" evidence="1">
    <location>
        <begin position="733"/>
        <end position="753"/>
    </location>
</feature>
<evidence type="ECO:0000256" key="1">
    <source>
        <dbReference type="SAM" id="MobiDB-lite"/>
    </source>
</evidence>
<reference evidence="2" key="1">
    <citation type="submission" date="2023-03" db="EMBL/GenBank/DDBJ databases">
        <title>Massive genome expansion in bonnet fungi (Mycena s.s.) driven by repeated elements and novel gene families across ecological guilds.</title>
        <authorList>
            <consortium name="Lawrence Berkeley National Laboratory"/>
            <person name="Harder C.B."/>
            <person name="Miyauchi S."/>
            <person name="Viragh M."/>
            <person name="Kuo A."/>
            <person name="Thoen E."/>
            <person name="Andreopoulos B."/>
            <person name="Lu D."/>
            <person name="Skrede I."/>
            <person name="Drula E."/>
            <person name="Henrissat B."/>
            <person name="Morin E."/>
            <person name="Kohler A."/>
            <person name="Barry K."/>
            <person name="LaButti K."/>
            <person name="Morin E."/>
            <person name="Salamov A."/>
            <person name="Lipzen A."/>
            <person name="Mereny Z."/>
            <person name="Hegedus B."/>
            <person name="Baldrian P."/>
            <person name="Stursova M."/>
            <person name="Weitz H."/>
            <person name="Taylor A."/>
            <person name="Grigoriev I.V."/>
            <person name="Nagy L.G."/>
            <person name="Martin F."/>
            <person name="Kauserud H."/>
        </authorList>
    </citation>
    <scope>NUCLEOTIDE SEQUENCE</scope>
    <source>
        <strain evidence="2">CBHHK182m</strain>
    </source>
</reference>
<feature type="region of interest" description="Disordered" evidence="1">
    <location>
        <begin position="68"/>
        <end position="91"/>
    </location>
</feature>
<feature type="region of interest" description="Disordered" evidence="1">
    <location>
        <begin position="33"/>
        <end position="55"/>
    </location>
</feature>
<name>A0AAD7JX71_9AGAR</name>
<comment type="caution">
    <text evidence="2">The sequence shown here is derived from an EMBL/GenBank/DDBJ whole genome shotgun (WGS) entry which is preliminary data.</text>
</comment>
<sequence>MVLVPRIRIRWDDSRHSSSSTFPSISAVSMEADNISSDSKSTPDSNSWFTPEGTHIDSNRVHKYRKGEDTSVKQFQSGSQSVSLTKGQEGTSDSFQQGYIEFRRMLDGITLRPDPSVIIKKTIGPKDKTKYPVPDIPNPETKTFVDIYQGLDPDDYSGGFMAVEEMLEISPIYNGYDPAYVLYWTWDKKLPKKLNKVAKPFTYQIPQYRGIDESKPDYDDGGRYMRSYDLQRRVQGDCVAIYVEDDAKSEPFQLWDEAGNMGVRSETFDNLRVEQPPIEQRPTDQPTIGEPLTTMPRKTSRQTQTPLDQNAPPRDRLLIKTKHSSKYLFEAYCNLARYATSLPTAPWAIVARFWDRKTAPVTLILRYSPEVIEKGALERCFIETFQERPTLFRPQFEVRKWDHEEFKADTLVCIGGHPTQIYETWVTAKDFQTLSEHGLQAVEWTPPDRDQIDKVDQLLFPKDKPKPDKTRTLVTQFKVTTAARHPRRISQQQVMGNISATKVAKEFNWTVTKTKADDKATGQAGIVKQFDFKAKKDGEANEKAAVEKLFGITGGTSKHDGKAELLDFNGKAEWLHRSAYSYGGLEGVSPRPWTSQSPGNLIFGTKETNTMMLRCDIVALLALMLTLPDRTEMFVKRLIGNADVEVKVQTELVPFGVDIAHCWLAEKLKYTYKVIATDTLNSRLHNLTLTVEFMPFARVLPTKFDAYLDEAVEEIVYEDVYAAIKKKRGEKLVDESDEKPIDDEPDLEEEEFVNPESKDLRYLVKAELTDEDPEGPEKYDLDDKSKESRRTAQIPRKPWPRNAVVGGKIDVKGQGVKK</sequence>
<organism evidence="2 3">
    <name type="scientific">Mycena metata</name>
    <dbReference type="NCBI Taxonomy" id="1033252"/>
    <lineage>
        <taxon>Eukaryota</taxon>
        <taxon>Fungi</taxon>
        <taxon>Dikarya</taxon>
        <taxon>Basidiomycota</taxon>
        <taxon>Agaricomycotina</taxon>
        <taxon>Agaricomycetes</taxon>
        <taxon>Agaricomycetidae</taxon>
        <taxon>Agaricales</taxon>
        <taxon>Marasmiineae</taxon>
        <taxon>Mycenaceae</taxon>
        <taxon>Mycena</taxon>
    </lineage>
</organism>
<dbReference type="EMBL" id="JARKIB010000014">
    <property type="protein sequence ID" value="KAJ7772403.1"/>
    <property type="molecule type" value="Genomic_DNA"/>
</dbReference>
<keyword evidence="3" id="KW-1185">Reference proteome</keyword>
<feature type="compositionally biased region" description="Basic and acidic residues" evidence="1">
    <location>
        <begin position="775"/>
        <end position="790"/>
    </location>
</feature>
<feature type="compositionally biased region" description="Low complexity" evidence="1">
    <location>
        <begin position="36"/>
        <end position="47"/>
    </location>
</feature>
<protein>
    <submittedName>
        <fullName evidence="2">Uncharacterized protein</fullName>
    </submittedName>
</protein>
<feature type="compositionally biased region" description="Acidic residues" evidence="1">
    <location>
        <begin position="735"/>
        <end position="753"/>
    </location>
</feature>
<gene>
    <name evidence="2" type="ORF">B0H16DRAFT_1769223</name>
</gene>
<accession>A0AAD7JX71</accession>
<feature type="region of interest" description="Disordered" evidence="1">
    <location>
        <begin position="767"/>
        <end position="818"/>
    </location>
</feature>
<feature type="compositionally biased region" description="Polar residues" evidence="1">
    <location>
        <begin position="72"/>
        <end position="91"/>
    </location>
</feature>
<dbReference type="Proteomes" id="UP001215598">
    <property type="component" value="Unassembled WGS sequence"/>
</dbReference>
<evidence type="ECO:0000313" key="3">
    <source>
        <dbReference type="Proteomes" id="UP001215598"/>
    </source>
</evidence>